<name>A0A2R5EJ62_9BACL</name>
<evidence type="ECO:0000313" key="1">
    <source>
        <dbReference type="EMBL" id="GBG06115.1"/>
    </source>
</evidence>
<dbReference type="InterPro" id="IPR012349">
    <property type="entry name" value="Split_barrel_FMN-bd"/>
</dbReference>
<comment type="caution">
    <text evidence="1">The sequence shown here is derived from an EMBL/GenBank/DDBJ whole genome shotgun (WGS) entry which is preliminary data.</text>
</comment>
<dbReference type="PANTHER" id="PTHR34071">
    <property type="entry name" value="5-NITROIMIDAZOLE ANTIBIOTICS RESISTANCE PROTEIN, NIMA-FAMILY-RELATED PROTEIN-RELATED"/>
    <property type="match status" value="1"/>
</dbReference>
<dbReference type="PANTHER" id="PTHR34071:SF2">
    <property type="entry name" value="FLAVIN-NUCLEOTIDE-BINDING PROTEIN"/>
    <property type="match status" value="1"/>
</dbReference>
<dbReference type="SUPFAM" id="SSF50475">
    <property type="entry name" value="FMN-binding split barrel"/>
    <property type="match status" value="1"/>
</dbReference>
<keyword evidence="2" id="KW-1185">Reference proteome</keyword>
<reference evidence="1 2" key="1">
    <citation type="submission" date="2017-08" db="EMBL/GenBank/DDBJ databases">
        <title>Substantial Increase in Enzyme Production by Combined Drug-Resistance Mutations in Paenibacillus agaridevorans.</title>
        <authorList>
            <person name="Tanaka Y."/>
            <person name="Funane K."/>
            <person name="Hosaka T."/>
            <person name="Shiwa Y."/>
            <person name="Fujita N."/>
            <person name="Miyazaki T."/>
            <person name="Yoshikawa H."/>
            <person name="Murakami K."/>
            <person name="Kasahara K."/>
            <person name="Inaoka T."/>
            <person name="Hiraga Y."/>
            <person name="Ochi K."/>
        </authorList>
    </citation>
    <scope>NUCLEOTIDE SEQUENCE [LARGE SCALE GENOMIC DNA]</scope>
    <source>
        <strain evidence="1 2">T-3040</strain>
    </source>
</reference>
<protein>
    <submittedName>
        <fullName evidence="1">Pyridoxamine 5'-phosphate oxidase</fullName>
    </submittedName>
</protein>
<dbReference type="AlphaFoldDB" id="A0A2R5EJ62"/>
<dbReference type="InterPro" id="IPR024747">
    <property type="entry name" value="Pyridox_Oxase-rel"/>
</dbReference>
<dbReference type="Proteomes" id="UP000245202">
    <property type="component" value="Unassembled WGS sequence"/>
</dbReference>
<sequence length="168" mass="18278">MFTVRLSKRLCQDENKIAAFLEQAQTAFLGLADGGIPYVVPLNFVWLNGSFYFHAAEEGRKMDIMGRNPEACVTIGESYGTIPHPVPAKTDTAYMSVMAFGAIEPVPGLAEATAAMQAMLDKYAPGFHKERLASVHVERYVSSMGSKTAVFKLTARQLTAKESEKPAG</sequence>
<gene>
    <name evidence="1" type="ORF">PAT3040_00619</name>
</gene>
<dbReference type="Gene3D" id="2.30.110.10">
    <property type="entry name" value="Electron Transport, Fmn-binding Protein, Chain A"/>
    <property type="match status" value="1"/>
</dbReference>
<dbReference type="EMBL" id="BDQX01000036">
    <property type="protein sequence ID" value="GBG06115.1"/>
    <property type="molecule type" value="Genomic_DNA"/>
</dbReference>
<proteinExistence type="predicted"/>
<evidence type="ECO:0000313" key="2">
    <source>
        <dbReference type="Proteomes" id="UP000245202"/>
    </source>
</evidence>
<dbReference type="RefSeq" id="WP_087567649.1">
    <property type="nucleotide sequence ID" value="NZ_BDQX01000036.1"/>
</dbReference>
<dbReference type="Pfam" id="PF12900">
    <property type="entry name" value="Pyridox_ox_2"/>
    <property type="match status" value="1"/>
</dbReference>
<accession>A0A2R5EJ62</accession>
<organism evidence="1 2">
    <name type="scientific">Paenibacillus agaridevorans</name>
    <dbReference type="NCBI Taxonomy" id="171404"/>
    <lineage>
        <taxon>Bacteria</taxon>
        <taxon>Bacillati</taxon>
        <taxon>Bacillota</taxon>
        <taxon>Bacilli</taxon>
        <taxon>Bacillales</taxon>
        <taxon>Paenibacillaceae</taxon>
        <taxon>Paenibacillus</taxon>
    </lineage>
</organism>